<dbReference type="InterPro" id="IPR011333">
    <property type="entry name" value="SKP1/BTB/POZ_sf"/>
</dbReference>
<dbReference type="STRING" id="4565.A0A3B6KS66"/>
<dbReference type="GO" id="GO:0016567">
    <property type="term" value="P:protein ubiquitination"/>
    <property type="evidence" value="ECO:0007669"/>
    <property type="project" value="InterPro"/>
</dbReference>
<dbReference type="SMART" id="SM00225">
    <property type="entry name" value="BTB"/>
    <property type="match status" value="1"/>
</dbReference>
<dbReference type="EnsemblPlants" id="TraesCS5A02G451600.1">
    <property type="protein sequence ID" value="TraesCS5A02G451600.1"/>
    <property type="gene ID" value="TraesCS5A02G451600"/>
</dbReference>
<proteinExistence type="inferred from homology"/>
<sequence>MEEHKTVSICTTVADQGTQVFDIMGYSKHRGMGNDEDSHIRSGIFAVGGYDWAIHFYPDGNGSACPDYISVFLDLLSNNAKARASCDLRTGPRIFNSNDVTKFAPQFSSFKRRSKIEDSAYLLDDRLSIKCIITVFKKPHVTQANSVPQIPKIDMPPSDMTENVGRLLEKRKGYYVRFIVGGEIIEAHRFVLAMRSPVLKVELYGPMREERPGKCINIKDMQPAIFRALLHFFYTDSLPGSEDRKGGDDTEMVRLLLVAADRYAMERLKMVYQSILCKDLNAETVSTTLALADQHNCIKLKDAGLEFIKILDENVMDAVVATQGFKDLNVTCPSLIVEALEKRRKFRKA</sequence>
<dbReference type="Gramene" id="TraesCS5A03G1067700.1">
    <property type="protein sequence ID" value="TraesCS5A03G1067700.1.CDS"/>
    <property type="gene ID" value="TraesCS5A03G1067700"/>
</dbReference>
<reference evidence="5" key="2">
    <citation type="submission" date="2018-10" db="UniProtKB">
        <authorList>
            <consortium name="EnsemblPlants"/>
        </authorList>
    </citation>
    <scope>IDENTIFICATION</scope>
</reference>
<dbReference type="OrthoDB" id="679721at2759"/>
<dbReference type="PROSITE" id="PS50144">
    <property type="entry name" value="MATH"/>
    <property type="match status" value="1"/>
</dbReference>
<organism evidence="5">
    <name type="scientific">Triticum aestivum</name>
    <name type="common">Wheat</name>
    <dbReference type="NCBI Taxonomy" id="4565"/>
    <lineage>
        <taxon>Eukaryota</taxon>
        <taxon>Viridiplantae</taxon>
        <taxon>Streptophyta</taxon>
        <taxon>Embryophyta</taxon>
        <taxon>Tracheophyta</taxon>
        <taxon>Spermatophyta</taxon>
        <taxon>Magnoliopsida</taxon>
        <taxon>Liliopsida</taxon>
        <taxon>Poales</taxon>
        <taxon>Poaceae</taxon>
        <taxon>BOP clade</taxon>
        <taxon>Pooideae</taxon>
        <taxon>Triticodae</taxon>
        <taxon>Triticeae</taxon>
        <taxon>Triticinae</taxon>
        <taxon>Triticum</taxon>
    </lineage>
</organism>
<dbReference type="Pfam" id="PF24570">
    <property type="entry name" value="BACK_BPM_SPOP"/>
    <property type="match status" value="1"/>
</dbReference>
<dbReference type="CDD" id="cd00121">
    <property type="entry name" value="MATH"/>
    <property type="match status" value="1"/>
</dbReference>
<name>A0A3B6KS66_WHEAT</name>
<dbReference type="AlphaFoldDB" id="A0A3B6KS66"/>
<dbReference type="Gene3D" id="3.30.710.10">
    <property type="entry name" value="Potassium Channel Kv1.1, Chain A"/>
    <property type="match status" value="1"/>
</dbReference>
<accession>A0A3B6KS66</accession>
<dbReference type="PANTHER" id="PTHR26379:SF438">
    <property type="entry name" value="OS08G0128700 PROTEIN"/>
    <property type="match status" value="1"/>
</dbReference>
<dbReference type="InterPro" id="IPR008974">
    <property type="entry name" value="TRAF-like"/>
</dbReference>
<dbReference type="Gene3D" id="2.60.210.10">
    <property type="entry name" value="Apoptosis, Tumor Necrosis Factor Receptor Associated Protein 2, Chain A"/>
    <property type="match status" value="1"/>
</dbReference>
<dbReference type="SMR" id="A0A3B6KS66"/>
<evidence type="ECO:0000313" key="6">
    <source>
        <dbReference type="Proteomes" id="UP000019116"/>
    </source>
</evidence>
<feature type="domain" description="BTB" evidence="3">
    <location>
        <begin position="174"/>
        <end position="242"/>
    </location>
</feature>
<dbReference type="Gene3D" id="1.25.40.420">
    <property type="match status" value="1"/>
</dbReference>
<reference evidence="5" key="1">
    <citation type="submission" date="2018-08" db="EMBL/GenBank/DDBJ databases">
        <authorList>
            <person name="Rossello M."/>
        </authorList>
    </citation>
    <scope>NUCLEOTIDE SEQUENCE [LARGE SCALE GENOMIC DNA]</scope>
    <source>
        <strain evidence="5">cv. Chinese Spring</strain>
    </source>
</reference>
<dbReference type="SUPFAM" id="SSF54695">
    <property type="entry name" value="POZ domain"/>
    <property type="match status" value="1"/>
</dbReference>
<feature type="domain" description="MATH" evidence="4">
    <location>
        <begin position="16"/>
        <end position="133"/>
    </location>
</feature>
<evidence type="ECO:0000313" key="5">
    <source>
        <dbReference type="EnsemblPlants" id="TraesCS5A02G451600.1"/>
    </source>
</evidence>
<evidence type="ECO:0000256" key="2">
    <source>
        <dbReference type="ARBA" id="ARBA00010846"/>
    </source>
</evidence>
<dbReference type="PROSITE" id="PS50097">
    <property type="entry name" value="BTB"/>
    <property type="match status" value="1"/>
</dbReference>
<dbReference type="InterPro" id="IPR056423">
    <property type="entry name" value="BACK_BPM_SPOP"/>
</dbReference>
<comment type="pathway">
    <text evidence="1">Protein modification; protein ubiquitination.</text>
</comment>
<evidence type="ECO:0000259" key="4">
    <source>
        <dbReference type="PROSITE" id="PS50144"/>
    </source>
</evidence>
<protein>
    <recommendedName>
        <fullName evidence="7">BTB domain-containing protein</fullName>
    </recommendedName>
</protein>
<keyword evidence="6" id="KW-1185">Reference proteome</keyword>
<evidence type="ECO:0008006" key="7">
    <source>
        <dbReference type="Google" id="ProtNLM"/>
    </source>
</evidence>
<evidence type="ECO:0000259" key="3">
    <source>
        <dbReference type="PROSITE" id="PS50097"/>
    </source>
</evidence>
<dbReference type="PANTHER" id="PTHR26379">
    <property type="entry name" value="BTB/POZ AND MATH DOMAIN-CONTAINING PROTEIN 1"/>
    <property type="match status" value="1"/>
</dbReference>
<dbReference type="InterPro" id="IPR002083">
    <property type="entry name" value="MATH/TRAF_dom"/>
</dbReference>
<evidence type="ECO:0000256" key="1">
    <source>
        <dbReference type="ARBA" id="ARBA00004906"/>
    </source>
</evidence>
<dbReference type="Pfam" id="PF00651">
    <property type="entry name" value="BTB"/>
    <property type="match status" value="1"/>
</dbReference>
<comment type="similarity">
    <text evidence="2">Belongs to the Tdpoz family.</text>
</comment>
<dbReference type="Gramene" id="TraesCS5A02G451600.1">
    <property type="protein sequence ID" value="TraesCS5A02G451600.1"/>
    <property type="gene ID" value="TraesCS5A02G451600"/>
</dbReference>
<dbReference type="InterPro" id="IPR000210">
    <property type="entry name" value="BTB/POZ_dom"/>
</dbReference>
<dbReference type="Proteomes" id="UP000019116">
    <property type="component" value="Chromosome 5A"/>
</dbReference>
<dbReference type="SUPFAM" id="SSF49599">
    <property type="entry name" value="TRAF domain-like"/>
    <property type="match status" value="1"/>
</dbReference>
<dbReference type="Pfam" id="PF22486">
    <property type="entry name" value="MATH_2"/>
    <property type="match status" value="1"/>
</dbReference>
<dbReference type="InterPro" id="IPR045005">
    <property type="entry name" value="BPM1-6"/>
</dbReference>